<dbReference type="SUPFAM" id="SSF47090">
    <property type="entry name" value="PGBD-like"/>
    <property type="match status" value="1"/>
</dbReference>
<keyword evidence="5 6" id="KW-0961">Cell wall biogenesis/degradation</keyword>
<dbReference type="InterPro" id="IPR036365">
    <property type="entry name" value="PGBD-like_sf"/>
</dbReference>
<feature type="active site" description="Proton donor/acceptor" evidence="6">
    <location>
        <position position="268"/>
    </location>
</feature>
<dbReference type="PROSITE" id="PS52029">
    <property type="entry name" value="LD_TPASE"/>
    <property type="match status" value="1"/>
</dbReference>
<dbReference type="InterPro" id="IPR038063">
    <property type="entry name" value="Transpep_catalytic_dom"/>
</dbReference>
<dbReference type="Gene3D" id="2.40.440.10">
    <property type="entry name" value="L,D-transpeptidase catalytic domain-like"/>
    <property type="match status" value="1"/>
</dbReference>
<feature type="region of interest" description="Disordered" evidence="7">
    <location>
        <begin position="31"/>
        <end position="101"/>
    </location>
</feature>
<keyword evidence="8" id="KW-0732">Signal</keyword>
<keyword evidence="11" id="KW-1185">Reference proteome</keyword>
<feature type="compositionally biased region" description="Low complexity" evidence="7">
    <location>
        <begin position="55"/>
        <end position="101"/>
    </location>
</feature>
<evidence type="ECO:0000256" key="3">
    <source>
        <dbReference type="ARBA" id="ARBA00022960"/>
    </source>
</evidence>
<feature type="active site" description="Nucleophile" evidence="6">
    <location>
        <position position="282"/>
    </location>
</feature>
<dbReference type="Pfam" id="PF03734">
    <property type="entry name" value="YkuD"/>
    <property type="match status" value="1"/>
</dbReference>
<dbReference type="GO" id="GO:0016740">
    <property type="term" value="F:transferase activity"/>
    <property type="evidence" value="ECO:0007669"/>
    <property type="project" value="UniProtKB-KW"/>
</dbReference>
<evidence type="ECO:0000259" key="9">
    <source>
        <dbReference type="PROSITE" id="PS52029"/>
    </source>
</evidence>
<dbReference type="Gene3D" id="1.10.101.10">
    <property type="entry name" value="PGBD-like superfamily/PGBD"/>
    <property type="match status" value="1"/>
</dbReference>
<dbReference type="PROSITE" id="PS51257">
    <property type="entry name" value="PROKAR_LIPOPROTEIN"/>
    <property type="match status" value="1"/>
</dbReference>
<evidence type="ECO:0000256" key="5">
    <source>
        <dbReference type="ARBA" id="ARBA00023316"/>
    </source>
</evidence>
<keyword evidence="3 6" id="KW-0133">Cell shape</keyword>
<dbReference type="GO" id="GO:0005576">
    <property type="term" value="C:extracellular region"/>
    <property type="evidence" value="ECO:0007669"/>
    <property type="project" value="TreeGrafter"/>
</dbReference>
<dbReference type="RefSeq" id="WP_310368058.1">
    <property type="nucleotide sequence ID" value="NZ_JAVDYB010000001.1"/>
</dbReference>
<dbReference type="GO" id="GO:0071555">
    <property type="term" value="P:cell wall organization"/>
    <property type="evidence" value="ECO:0007669"/>
    <property type="project" value="UniProtKB-UniRule"/>
</dbReference>
<evidence type="ECO:0000256" key="8">
    <source>
        <dbReference type="SAM" id="SignalP"/>
    </source>
</evidence>
<evidence type="ECO:0000313" key="11">
    <source>
        <dbReference type="Proteomes" id="UP001183643"/>
    </source>
</evidence>
<dbReference type="Pfam" id="PF01471">
    <property type="entry name" value="PG_binding_1"/>
    <property type="match status" value="1"/>
</dbReference>
<gene>
    <name evidence="10" type="ORF">J2S41_002919</name>
</gene>
<evidence type="ECO:0000256" key="6">
    <source>
        <dbReference type="PROSITE-ProRule" id="PRU01373"/>
    </source>
</evidence>
<feature type="chain" id="PRO_5041972621" description="L,D-TPase catalytic domain-containing protein" evidence="8">
    <location>
        <begin position="21"/>
        <end position="308"/>
    </location>
</feature>
<evidence type="ECO:0000256" key="1">
    <source>
        <dbReference type="ARBA" id="ARBA00004752"/>
    </source>
</evidence>
<reference evidence="10" key="1">
    <citation type="submission" date="2023-07" db="EMBL/GenBank/DDBJ databases">
        <title>Sequencing the genomes of 1000 actinobacteria strains.</title>
        <authorList>
            <person name="Klenk H.-P."/>
        </authorList>
    </citation>
    <scope>NUCLEOTIDE SEQUENCE</scope>
    <source>
        <strain evidence="10">DSM 44707</strain>
    </source>
</reference>
<dbReference type="PANTHER" id="PTHR30582:SF2">
    <property type="entry name" value="L,D-TRANSPEPTIDASE YCIB-RELATED"/>
    <property type="match status" value="1"/>
</dbReference>
<proteinExistence type="predicted"/>
<evidence type="ECO:0000256" key="4">
    <source>
        <dbReference type="ARBA" id="ARBA00022984"/>
    </source>
</evidence>
<dbReference type="GO" id="GO:0008360">
    <property type="term" value="P:regulation of cell shape"/>
    <property type="evidence" value="ECO:0007669"/>
    <property type="project" value="UniProtKB-UniRule"/>
</dbReference>
<dbReference type="GO" id="GO:0071972">
    <property type="term" value="F:peptidoglycan L,D-transpeptidase activity"/>
    <property type="evidence" value="ECO:0007669"/>
    <property type="project" value="TreeGrafter"/>
</dbReference>
<feature type="compositionally biased region" description="Low complexity" evidence="7">
    <location>
        <begin position="35"/>
        <end position="48"/>
    </location>
</feature>
<dbReference type="AlphaFoldDB" id="A0AAE3YQX1"/>
<sequence>MTVRGTVRRAVALGVAVVLAAGCGTATDAPLAQQATGTPTAPDGTPSGTGPPAPTATAPTRATPAPTPTGWPTGLPTVPTASAPAPTMSGIPTPGSTGTPTPTGIPTAGADGTLTRGESGPEILVLQQRLDALGYWNGPADGKFGPLTLQAVYAAQKAAGLERTGRADPALMSALAGGVRPGARSSKGHRVEIDLARQLLMLVDDGTVTRIFNTSTGSNEYYRYQGRRYLADTPAGRFRVGREIDAWRYGPLGPLYRPKYFNGGIAVHGAPSVPPEPASHGCARLTIAAMDWVWANGQMPVGTPVWVY</sequence>
<dbReference type="InterPro" id="IPR036366">
    <property type="entry name" value="PGBDSf"/>
</dbReference>
<organism evidence="10 11">
    <name type="scientific">Catenuloplanes atrovinosus</name>
    <dbReference type="NCBI Taxonomy" id="137266"/>
    <lineage>
        <taxon>Bacteria</taxon>
        <taxon>Bacillati</taxon>
        <taxon>Actinomycetota</taxon>
        <taxon>Actinomycetes</taxon>
        <taxon>Micromonosporales</taxon>
        <taxon>Micromonosporaceae</taxon>
        <taxon>Catenuloplanes</taxon>
    </lineage>
</organism>
<feature type="signal peptide" evidence="8">
    <location>
        <begin position="1"/>
        <end position="20"/>
    </location>
</feature>
<keyword evidence="4 6" id="KW-0573">Peptidoglycan synthesis</keyword>
<evidence type="ECO:0000313" key="10">
    <source>
        <dbReference type="EMBL" id="MDR7276141.1"/>
    </source>
</evidence>
<dbReference type="EMBL" id="JAVDYB010000001">
    <property type="protein sequence ID" value="MDR7276141.1"/>
    <property type="molecule type" value="Genomic_DNA"/>
</dbReference>
<accession>A0AAE3YQX1</accession>
<dbReference type="InterPro" id="IPR005490">
    <property type="entry name" value="LD_TPept_cat_dom"/>
</dbReference>
<comment type="pathway">
    <text evidence="1 6">Cell wall biogenesis; peptidoglycan biosynthesis.</text>
</comment>
<dbReference type="PANTHER" id="PTHR30582">
    <property type="entry name" value="L,D-TRANSPEPTIDASE"/>
    <property type="match status" value="1"/>
</dbReference>
<protein>
    <recommendedName>
        <fullName evidence="9">L,D-TPase catalytic domain-containing protein</fullName>
    </recommendedName>
</protein>
<dbReference type="GO" id="GO:0018104">
    <property type="term" value="P:peptidoglycan-protein cross-linking"/>
    <property type="evidence" value="ECO:0007669"/>
    <property type="project" value="TreeGrafter"/>
</dbReference>
<dbReference type="Proteomes" id="UP001183643">
    <property type="component" value="Unassembled WGS sequence"/>
</dbReference>
<comment type="caution">
    <text evidence="10">The sequence shown here is derived from an EMBL/GenBank/DDBJ whole genome shotgun (WGS) entry which is preliminary data.</text>
</comment>
<evidence type="ECO:0000256" key="7">
    <source>
        <dbReference type="SAM" id="MobiDB-lite"/>
    </source>
</evidence>
<name>A0AAE3YQX1_9ACTN</name>
<dbReference type="InterPro" id="IPR002477">
    <property type="entry name" value="Peptidoglycan-bd-like"/>
</dbReference>
<evidence type="ECO:0000256" key="2">
    <source>
        <dbReference type="ARBA" id="ARBA00022679"/>
    </source>
</evidence>
<dbReference type="InterPro" id="IPR050979">
    <property type="entry name" value="LD-transpeptidase"/>
</dbReference>
<feature type="domain" description="L,D-TPase catalytic" evidence="9">
    <location>
        <begin position="189"/>
        <end position="308"/>
    </location>
</feature>
<keyword evidence="2" id="KW-0808">Transferase</keyword>
<dbReference type="SUPFAM" id="SSF141523">
    <property type="entry name" value="L,D-transpeptidase catalytic domain-like"/>
    <property type="match status" value="1"/>
</dbReference>
<dbReference type="CDD" id="cd16913">
    <property type="entry name" value="YkuD_like"/>
    <property type="match status" value="1"/>
</dbReference>